<evidence type="ECO:0000256" key="2">
    <source>
        <dbReference type="ARBA" id="ARBA00022598"/>
    </source>
</evidence>
<comment type="caution">
    <text evidence="5">The sequence shown here is derived from an EMBL/GenBank/DDBJ whole genome shotgun (WGS) entry which is preliminary data.</text>
</comment>
<dbReference type="EMBL" id="JAJUOS010000017">
    <property type="protein sequence ID" value="MCE5975099.1"/>
    <property type="molecule type" value="Genomic_DNA"/>
</dbReference>
<evidence type="ECO:0000256" key="1">
    <source>
        <dbReference type="ARBA" id="ARBA00006432"/>
    </source>
</evidence>
<keyword evidence="2 5" id="KW-0436">Ligase</keyword>
<evidence type="ECO:0000259" key="4">
    <source>
        <dbReference type="Pfam" id="PF13193"/>
    </source>
</evidence>
<dbReference type="RefSeq" id="WP_233678021.1">
    <property type="nucleotide sequence ID" value="NZ_JAJUOS010000017.1"/>
</dbReference>
<keyword evidence="6" id="KW-1185">Reference proteome</keyword>
<gene>
    <name evidence="5" type="ORF">LZA78_16605</name>
</gene>
<feature type="domain" description="AMP-dependent synthetase/ligase" evidence="3">
    <location>
        <begin position="11"/>
        <end position="360"/>
    </location>
</feature>
<dbReference type="Pfam" id="PF00501">
    <property type="entry name" value="AMP-binding"/>
    <property type="match status" value="1"/>
</dbReference>
<dbReference type="SUPFAM" id="SSF56801">
    <property type="entry name" value="Acetyl-CoA synthetase-like"/>
    <property type="match status" value="1"/>
</dbReference>
<comment type="similarity">
    <text evidence="1">Belongs to the ATP-dependent AMP-binding enzyme family.</text>
</comment>
<evidence type="ECO:0000313" key="5">
    <source>
        <dbReference type="EMBL" id="MCE5975099.1"/>
    </source>
</evidence>
<sequence>MTEQRVHHLLEKQRVERPEAIALRDHDGVEYSYEALAHAVDWMSMDLAARGLRAGDRLLVVAENCAAQVGLVLAASQLDAIAVPVNARMTEHELHRIANHADPRLSVYLGNVSGPARTHAEIGDAVHWDTPLGALLISPEVRQALPEPVRDDAKQIAVLLYTTGTTGTPKGVMLSHGNLLYGGKTSALMRGLVPEDLILGVLPMTHVFGLASMCVGGLAAGSTLWLMPRFSASAVIDALEAGVTVLPAVPQIHASIMAEASRRGLDHAPGGYIRYVSSGAAPLDPEWKRMAEAFYGIALQNGYGMTETSAGVTLTTNPIGVPDVSVGRALPNVELRLGSVGEDGVGEVLTRGPHVTPGYFRNEQATQEAFDADGFLRTGDLGRLDDAGNLHIAGRSRELIIRGGFNVYPPEVEAALNDHPKVVQTAVIGRTTEGGNEEVLAFCQVARESDVTEADLLEHVVDRLSPYKRPSRIVIATELPAAPTGKILKNKLLGVFADRL</sequence>
<dbReference type="InterPro" id="IPR025110">
    <property type="entry name" value="AMP-bd_C"/>
</dbReference>
<evidence type="ECO:0000313" key="6">
    <source>
        <dbReference type="Proteomes" id="UP001521181"/>
    </source>
</evidence>
<reference evidence="5 6" key="1">
    <citation type="submission" date="2021-12" db="EMBL/GenBank/DDBJ databases">
        <title>Sinirhodobacter sp. WL0062 is a bacterium isolated from seawater.</title>
        <authorList>
            <person name="Wang L."/>
            <person name="He W."/>
            <person name="Zhang D.-F."/>
        </authorList>
    </citation>
    <scope>NUCLEOTIDE SEQUENCE [LARGE SCALE GENOMIC DNA]</scope>
    <source>
        <strain evidence="5 6">WL0062</strain>
    </source>
</reference>
<proteinExistence type="inferred from homology"/>
<dbReference type="PANTHER" id="PTHR43201:SF5">
    <property type="entry name" value="MEDIUM-CHAIN ACYL-COA LIGASE ACSF2, MITOCHONDRIAL"/>
    <property type="match status" value="1"/>
</dbReference>
<dbReference type="Gene3D" id="3.40.50.12780">
    <property type="entry name" value="N-terminal domain of ligase-like"/>
    <property type="match status" value="1"/>
</dbReference>
<dbReference type="InterPro" id="IPR045851">
    <property type="entry name" value="AMP-bd_C_sf"/>
</dbReference>
<dbReference type="InterPro" id="IPR042099">
    <property type="entry name" value="ANL_N_sf"/>
</dbReference>
<dbReference type="Gene3D" id="3.30.300.30">
    <property type="match status" value="1"/>
</dbReference>
<dbReference type="PANTHER" id="PTHR43201">
    <property type="entry name" value="ACYL-COA SYNTHETASE"/>
    <property type="match status" value="1"/>
</dbReference>
<dbReference type="PROSITE" id="PS00455">
    <property type="entry name" value="AMP_BINDING"/>
    <property type="match status" value="1"/>
</dbReference>
<accession>A0ABS8YZ78</accession>
<feature type="domain" description="AMP-binding enzyme C-terminal" evidence="4">
    <location>
        <begin position="411"/>
        <end position="486"/>
    </location>
</feature>
<dbReference type="Proteomes" id="UP001521181">
    <property type="component" value="Unassembled WGS sequence"/>
</dbReference>
<organism evidence="5 6">
    <name type="scientific">Rhodobacter flavimaris</name>
    <dbReference type="NCBI Taxonomy" id="2907145"/>
    <lineage>
        <taxon>Bacteria</taxon>
        <taxon>Pseudomonadati</taxon>
        <taxon>Pseudomonadota</taxon>
        <taxon>Alphaproteobacteria</taxon>
        <taxon>Rhodobacterales</taxon>
        <taxon>Rhodobacter group</taxon>
        <taxon>Rhodobacter</taxon>
    </lineage>
</organism>
<evidence type="ECO:0000259" key="3">
    <source>
        <dbReference type="Pfam" id="PF00501"/>
    </source>
</evidence>
<dbReference type="GO" id="GO:0016874">
    <property type="term" value="F:ligase activity"/>
    <property type="evidence" value="ECO:0007669"/>
    <property type="project" value="UniProtKB-KW"/>
</dbReference>
<dbReference type="Pfam" id="PF13193">
    <property type="entry name" value="AMP-binding_C"/>
    <property type="match status" value="1"/>
</dbReference>
<name>A0ABS8YZ78_9RHOB</name>
<dbReference type="InterPro" id="IPR000873">
    <property type="entry name" value="AMP-dep_synth/lig_dom"/>
</dbReference>
<dbReference type="InterPro" id="IPR020845">
    <property type="entry name" value="AMP-binding_CS"/>
</dbReference>
<protein>
    <submittedName>
        <fullName evidence="5">Acyl--CoA ligase</fullName>
    </submittedName>
</protein>